<gene>
    <name evidence="2" type="ORF">I8755_35215</name>
</gene>
<feature type="region of interest" description="Disordered" evidence="1">
    <location>
        <begin position="1"/>
        <end position="24"/>
    </location>
</feature>
<proteinExistence type="predicted"/>
<evidence type="ECO:0000256" key="1">
    <source>
        <dbReference type="SAM" id="MobiDB-lite"/>
    </source>
</evidence>
<evidence type="ECO:0000313" key="3">
    <source>
        <dbReference type="Proteomes" id="UP000596130"/>
    </source>
</evidence>
<evidence type="ECO:0000313" key="2">
    <source>
        <dbReference type="EMBL" id="QQC94187.1"/>
    </source>
</evidence>
<accession>A0A7T4U357</accession>
<reference evidence="2 3" key="1">
    <citation type="submission" date="2020-12" db="EMBL/GenBank/DDBJ databases">
        <title>Identification and biosynthesis of polyene macrolides produced by Streptomyces alfalfae Men-myco-93-63.</title>
        <authorList>
            <person name="Liu D."/>
            <person name="Li Y."/>
            <person name="Liu L."/>
            <person name="Han X."/>
            <person name="Shen F."/>
        </authorList>
    </citation>
    <scope>NUCLEOTIDE SEQUENCE [LARGE SCALE GENOMIC DNA]</scope>
    <source>
        <strain evidence="2 3">Men-myco-93-63</strain>
    </source>
</reference>
<protein>
    <recommendedName>
        <fullName evidence="4">Transposase</fullName>
    </recommendedName>
</protein>
<organism evidence="2 3">
    <name type="scientific">Streptomyces alfalfae</name>
    <dbReference type="NCBI Taxonomy" id="1642299"/>
    <lineage>
        <taxon>Bacteria</taxon>
        <taxon>Bacillati</taxon>
        <taxon>Actinomycetota</taxon>
        <taxon>Actinomycetes</taxon>
        <taxon>Kitasatosporales</taxon>
        <taxon>Streptomycetaceae</taxon>
        <taxon>Streptomyces</taxon>
    </lineage>
</organism>
<dbReference type="EMBL" id="CP065959">
    <property type="protein sequence ID" value="QQC94187.1"/>
    <property type="molecule type" value="Genomic_DNA"/>
</dbReference>
<dbReference type="AlphaFoldDB" id="A0A7T4U357"/>
<evidence type="ECO:0008006" key="4">
    <source>
        <dbReference type="Google" id="ProtNLM"/>
    </source>
</evidence>
<sequence>MDHLDTHAVPPCPADRRRQGSACGRPVAFDMERDRQQRDTVERCFQKLENWREIAIRYDTSPQSYAAGLPPGSSPLWG</sequence>
<name>A0A7T4U357_9ACTN</name>
<dbReference type="Proteomes" id="UP000596130">
    <property type="component" value="Chromosome"/>
</dbReference>